<sequence length="296" mass="32752">MAEYWKSTPKYWCKHCNTYVRDTKLEKANHEATPKHQGNLKRFLRDLHRGHEKDEKDKERAKAEVARLNSMATSSGAGSSAIGTFGLGRGSTPSLPKAQTQATPAQRKQQLAQLAEMGISIPDGFKPDLAMAGEWQVTSERIIEPDGEKKPDSLALGVRKRAVEDDEDGAGETESKKRRWGSTYKTHPTQGEDVDLDALLNNMTRNDKGPIMKHEDEDEKKDIKIELESSDEPRQSAAGVKVGGETLGIKNEPSEGEAPLSAFLSPFDDGTKQDGEEQSAPGVVFKKRKARNIRQK</sequence>
<dbReference type="GO" id="GO:0071011">
    <property type="term" value="C:precatalytic spliceosome"/>
    <property type="evidence" value="ECO:0007669"/>
    <property type="project" value="TreeGrafter"/>
</dbReference>
<feature type="region of interest" description="Disordered" evidence="4">
    <location>
        <begin position="226"/>
        <end position="296"/>
    </location>
</feature>
<dbReference type="InterPro" id="IPR040023">
    <property type="entry name" value="WBP4"/>
</dbReference>
<evidence type="ECO:0000313" key="7">
    <source>
        <dbReference type="Proteomes" id="UP000054321"/>
    </source>
</evidence>
<dbReference type="InterPro" id="IPR013085">
    <property type="entry name" value="U1-CZ_Znf_C2H2"/>
</dbReference>
<dbReference type="SUPFAM" id="SSF57667">
    <property type="entry name" value="beta-beta-alpha zinc fingers"/>
    <property type="match status" value="1"/>
</dbReference>
<keyword evidence="3" id="KW-0862">Zinc</keyword>
<dbReference type="AlphaFoldDB" id="A0A0C3H214"/>
<keyword evidence="2" id="KW-0863">Zinc-finger</keyword>
<accession>A0A0C3H214</accession>
<dbReference type="OrthoDB" id="191651at2759"/>
<dbReference type="Gene3D" id="3.30.160.60">
    <property type="entry name" value="Classic Zinc Finger"/>
    <property type="match status" value="1"/>
</dbReference>
<dbReference type="InParanoid" id="A0A0C3H214"/>
<dbReference type="InterPro" id="IPR003604">
    <property type="entry name" value="Matrin/U1-like-C_Znf_C2H2"/>
</dbReference>
<dbReference type="SMART" id="SM00451">
    <property type="entry name" value="ZnF_U1"/>
    <property type="match status" value="1"/>
</dbReference>
<evidence type="ECO:0000256" key="3">
    <source>
        <dbReference type="ARBA" id="ARBA00022833"/>
    </source>
</evidence>
<feature type="region of interest" description="Disordered" evidence="4">
    <location>
        <begin position="69"/>
        <end position="104"/>
    </location>
</feature>
<dbReference type="STRING" id="913774.A0A0C3H214"/>
<feature type="region of interest" description="Disordered" evidence="4">
    <location>
        <begin position="144"/>
        <end position="196"/>
    </location>
</feature>
<name>A0A0C3H214_OIDMZ</name>
<feature type="compositionally biased region" description="Low complexity" evidence="4">
    <location>
        <begin position="70"/>
        <end position="83"/>
    </location>
</feature>
<dbReference type="EMBL" id="KN832875">
    <property type="protein sequence ID" value="KIN02181.1"/>
    <property type="molecule type" value="Genomic_DNA"/>
</dbReference>
<reference evidence="6 7" key="1">
    <citation type="submission" date="2014-04" db="EMBL/GenBank/DDBJ databases">
        <authorList>
            <consortium name="DOE Joint Genome Institute"/>
            <person name="Kuo A."/>
            <person name="Martino E."/>
            <person name="Perotto S."/>
            <person name="Kohler A."/>
            <person name="Nagy L.G."/>
            <person name="Floudas D."/>
            <person name="Copeland A."/>
            <person name="Barry K.W."/>
            <person name="Cichocki N."/>
            <person name="Veneault-Fourrey C."/>
            <person name="LaButti K."/>
            <person name="Lindquist E.A."/>
            <person name="Lipzen A."/>
            <person name="Lundell T."/>
            <person name="Morin E."/>
            <person name="Murat C."/>
            <person name="Sun H."/>
            <person name="Tunlid A."/>
            <person name="Henrissat B."/>
            <person name="Grigoriev I.V."/>
            <person name="Hibbett D.S."/>
            <person name="Martin F."/>
            <person name="Nordberg H.P."/>
            <person name="Cantor M.N."/>
            <person name="Hua S.X."/>
        </authorList>
    </citation>
    <scope>NUCLEOTIDE SEQUENCE [LARGE SCALE GENOMIC DNA]</scope>
    <source>
        <strain evidence="6 7">Zn</strain>
    </source>
</reference>
<dbReference type="InterPro" id="IPR036236">
    <property type="entry name" value="Znf_C2H2_sf"/>
</dbReference>
<dbReference type="GO" id="GO:0008270">
    <property type="term" value="F:zinc ion binding"/>
    <property type="evidence" value="ECO:0007669"/>
    <property type="project" value="UniProtKB-KW"/>
</dbReference>
<feature type="compositionally biased region" description="Polar residues" evidence="4">
    <location>
        <begin position="91"/>
        <end position="104"/>
    </location>
</feature>
<proteinExistence type="predicted"/>
<feature type="domain" description="U1-type" evidence="5">
    <location>
        <begin position="8"/>
        <end position="43"/>
    </location>
</feature>
<reference evidence="7" key="2">
    <citation type="submission" date="2015-01" db="EMBL/GenBank/DDBJ databases">
        <title>Evolutionary Origins and Diversification of the Mycorrhizal Mutualists.</title>
        <authorList>
            <consortium name="DOE Joint Genome Institute"/>
            <consortium name="Mycorrhizal Genomics Consortium"/>
            <person name="Kohler A."/>
            <person name="Kuo A."/>
            <person name="Nagy L.G."/>
            <person name="Floudas D."/>
            <person name="Copeland A."/>
            <person name="Barry K.W."/>
            <person name="Cichocki N."/>
            <person name="Veneault-Fourrey C."/>
            <person name="LaButti K."/>
            <person name="Lindquist E.A."/>
            <person name="Lipzen A."/>
            <person name="Lundell T."/>
            <person name="Morin E."/>
            <person name="Murat C."/>
            <person name="Riley R."/>
            <person name="Ohm R."/>
            <person name="Sun H."/>
            <person name="Tunlid A."/>
            <person name="Henrissat B."/>
            <person name="Grigoriev I.V."/>
            <person name="Hibbett D.S."/>
            <person name="Martin F."/>
        </authorList>
    </citation>
    <scope>NUCLEOTIDE SEQUENCE [LARGE SCALE GENOMIC DNA]</scope>
    <source>
        <strain evidence="7">Zn</strain>
    </source>
</reference>
<keyword evidence="7" id="KW-1185">Reference proteome</keyword>
<dbReference type="Proteomes" id="UP000054321">
    <property type="component" value="Unassembled WGS sequence"/>
</dbReference>
<keyword evidence="1" id="KW-0479">Metal-binding</keyword>
<dbReference type="PANTHER" id="PTHR13173">
    <property type="entry name" value="WW DOMAIN BINDING PROTEIN 4"/>
    <property type="match status" value="1"/>
</dbReference>
<gene>
    <name evidence="6" type="ORF">OIDMADRAFT_28295</name>
</gene>
<evidence type="ECO:0000259" key="5">
    <source>
        <dbReference type="SMART" id="SM00451"/>
    </source>
</evidence>
<protein>
    <recommendedName>
        <fullName evidence="5">U1-type domain-containing protein</fullName>
    </recommendedName>
</protein>
<feature type="compositionally biased region" description="Basic residues" evidence="4">
    <location>
        <begin position="285"/>
        <end position="296"/>
    </location>
</feature>
<dbReference type="Pfam" id="PF06220">
    <property type="entry name" value="zf-U1"/>
    <property type="match status" value="1"/>
</dbReference>
<evidence type="ECO:0000256" key="2">
    <source>
        <dbReference type="ARBA" id="ARBA00022771"/>
    </source>
</evidence>
<evidence type="ECO:0000256" key="1">
    <source>
        <dbReference type="ARBA" id="ARBA00022723"/>
    </source>
</evidence>
<organism evidence="6 7">
    <name type="scientific">Oidiodendron maius (strain Zn)</name>
    <dbReference type="NCBI Taxonomy" id="913774"/>
    <lineage>
        <taxon>Eukaryota</taxon>
        <taxon>Fungi</taxon>
        <taxon>Dikarya</taxon>
        <taxon>Ascomycota</taxon>
        <taxon>Pezizomycotina</taxon>
        <taxon>Leotiomycetes</taxon>
        <taxon>Leotiomycetes incertae sedis</taxon>
        <taxon>Myxotrichaceae</taxon>
        <taxon>Oidiodendron</taxon>
    </lineage>
</organism>
<dbReference type="GO" id="GO:0000398">
    <property type="term" value="P:mRNA splicing, via spliceosome"/>
    <property type="evidence" value="ECO:0007669"/>
    <property type="project" value="InterPro"/>
</dbReference>
<dbReference type="HOGENOM" id="CLU_051534_0_0_1"/>
<dbReference type="PANTHER" id="PTHR13173:SF10">
    <property type="entry name" value="WW DOMAIN-BINDING PROTEIN 4"/>
    <property type="match status" value="1"/>
</dbReference>
<evidence type="ECO:0000313" key="6">
    <source>
        <dbReference type="EMBL" id="KIN02181.1"/>
    </source>
</evidence>
<dbReference type="GO" id="GO:0003723">
    <property type="term" value="F:RNA binding"/>
    <property type="evidence" value="ECO:0007669"/>
    <property type="project" value="TreeGrafter"/>
</dbReference>
<evidence type="ECO:0000256" key="4">
    <source>
        <dbReference type="SAM" id="MobiDB-lite"/>
    </source>
</evidence>